<keyword evidence="12" id="KW-1185">Reference proteome</keyword>
<dbReference type="Gene3D" id="3.40.50.1000">
    <property type="entry name" value="HAD superfamily/HAD-like"/>
    <property type="match status" value="1"/>
</dbReference>
<dbReference type="SUPFAM" id="SSF81660">
    <property type="entry name" value="Metal cation-transporting ATPase, ATP-binding domain N"/>
    <property type="match status" value="1"/>
</dbReference>
<feature type="transmembrane region" description="Helical" evidence="9">
    <location>
        <begin position="312"/>
        <end position="339"/>
    </location>
</feature>
<dbReference type="Pfam" id="PF00122">
    <property type="entry name" value="E1-E2_ATPase"/>
    <property type="match status" value="1"/>
</dbReference>
<feature type="transmembrane region" description="Helical" evidence="9">
    <location>
        <begin position="985"/>
        <end position="1002"/>
    </location>
</feature>
<dbReference type="Gene3D" id="3.40.1110.10">
    <property type="entry name" value="Calcium-transporting ATPase, cytoplasmic domain N"/>
    <property type="match status" value="1"/>
</dbReference>
<dbReference type="InterPro" id="IPR023214">
    <property type="entry name" value="HAD_sf"/>
</dbReference>
<dbReference type="Pfam" id="PF13246">
    <property type="entry name" value="Cation_ATPase"/>
    <property type="match status" value="1"/>
</dbReference>
<dbReference type="PROSITE" id="PS00154">
    <property type="entry name" value="ATPASE_E1_E2"/>
    <property type="match status" value="1"/>
</dbReference>
<dbReference type="PANTHER" id="PTHR43294">
    <property type="entry name" value="SODIUM/POTASSIUM-TRANSPORTING ATPASE SUBUNIT ALPHA"/>
    <property type="match status" value="1"/>
</dbReference>
<dbReference type="Pfam" id="PF00702">
    <property type="entry name" value="Hydrolase"/>
    <property type="match status" value="1"/>
</dbReference>
<dbReference type="GO" id="GO:0030007">
    <property type="term" value="P:intracellular potassium ion homeostasis"/>
    <property type="evidence" value="ECO:0007669"/>
    <property type="project" value="TreeGrafter"/>
</dbReference>
<dbReference type="InterPro" id="IPR018303">
    <property type="entry name" value="ATPase_P-typ_P_site"/>
</dbReference>
<dbReference type="InterPro" id="IPR036412">
    <property type="entry name" value="HAD-like_sf"/>
</dbReference>
<keyword evidence="8 9" id="KW-0472">Membrane</keyword>
<keyword evidence="5" id="KW-0067">ATP-binding</keyword>
<dbReference type="GO" id="GO:0005524">
    <property type="term" value="F:ATP binding"/>
    <property type="evidence" value="ECO:0007669"/>
    <property type="project" value="UniProtKB-KW"/>
</dbReference>
<dbReference type="InterPro" id="IPR050510">
    <property type="entry name" value="Cation_transp_ATPase_P-type"/>
</dbReference>
<dbReference type="PANTHER" id="PTHR43294:SF21">
    <property type="entry name" value="CATION TRANSPORTING ATPASE"/>
    <property type="match status" value="1"/>
</dbReference>
<dbReference type="Pfam" id="PF00690">
    <property type="entry name" value="Cation_ATPase_N"/>
    <property type="match status" value="1"/>
</dbReference>
<evidence type="ECO:0000256" key="3">
    <source>
        <dbReference type="ARBA" id="ARBA00022692"/>
    </source>
</evidence>
<proteinExistence type="predicted"/>
<dbReference type="SUPFAM" id="SSF56784">
    <property type="entry name" value="HAD-like"/>
    <property type="match status" value="1"/>
</dbReference>
<dbReference type="Gene3D" id="2.70.150.10">
    <property type="entry name" value="Calcium-transporting ATPase, cytoplasmic transduction domain A"/>
    <property type="match status" value="1"/>
</dbReference>
<feature type="transmembrane region" description="Helical" evidence="9">
    <location>
        <begin position="345"/>
        <end position="363"/>
    </location>
</feature>
<feature type="transmembrane region" description="Helical" evidence="9">
    <location>
        <begin position="127"/>
        <end position="147"/>
    </location>
</feature>
<evidence type="ECO:0000313" key="12">
    <source>
        <dbReference type="Proteomes" id="UP000807025"/>
    </source>
</evidence>
<dbReference type="NCBIfam" id="TIGR01494">
    <property type="entry name" value="ATPase_P-type"/>
    <property type="match status" value="1"/>
</dbReference>
<organism evidence="11 12">
    <name type="scientific">Pleurotus eryngii</name>
    <name type="common">Boletus of the steppes</name>
    <dbReference type="NCBI Taxonomy" id="5323"/>
    <lineage>
        <taxon>Eukaryota</taxon>
        <taxon>Fungi</taxon>
        <taxon>Dikarya</taxon>
        <taxon>Basidiomycota</taxon>
        <taxon>Agaricomycotina</taxon>
        <taxon>Agaricomycetes</taxon>
        <taxon>Agaricomycetidae</taxon>
        <taxon>Agaricales</taxon>
        <taxon>Pleurotineae</taxon>
        <taxon>Pleurotaceae</taxon>
        <taxon>Pleurotus</taxon>
    </lineage>
</organism>
<dbReference type="InterPro" id="IPR059000">
    <property type="entry name" value="ATPase_P-type_domA"/>
</dbReference>
<evidence type="ECO:0000256" key="9">
    <source>
        <dbReference type="SAM" id="Phobius"/>
    </source>
</evidence>
<evidence type="ECO:0000256" key="1">
    <source>
        <dbReference type="ARBA" id="ARBA00004651"/>
    </source>
</evidence>
<dbReference type="SFLD" id="SFLDS00003">
    <property type="entry name" value="Haloacid_Dehalogenase"/>
    <property type="match status" value="1"/>
</dbReference>
<feature type="domain" description="Cation-transporting P-type ATPase N-terminal" evidence="10">
    <location>
        <begin position="82"/>
        <end position="170"/>
    </location>
</feature>
<dbReference type="Gene3D" id="1.20.1110.10">
    <property type="entry name" value="Calcium-transporting ATPase, transmembrane domain"/>
    <property type="match status" value="1"/>
</dbReference>
<keyword evidence="2" id="KW-1003">Cell membrane</keyword>
<dbReference type="SFLD" id="SFLDG00002">
    <property type="entry name" value="C1.7:_P-type_atpase_like"/>
    <property type="match status" value="1"/>
</dbReference>
<dbReference type="GO" id="GO:0006883">
    <property type="term" value="P:intracellular sodium ion homeostasis"/>
    <property type="evidence" value="ECO:0007669"/>
    <property type="project" value="TreeGrafter"/>
</dbReference>
<feature type="transmembrane region" description="Helical" evidence="9">
    <location>
        <begin position="880"/>
        <end position="903"/>
    </location>
</feature>
<sequence>MNAEPDIEKASVITHIHVEARGTAEHDAPGHPVNILQRHAKVAPRVKLPGEFRTLSIHVTNTQEGKRDVPSKKDITDIAELEWHTLSKEDLCVRCGVSDKVGLDVAMAARRLASNGRNVISPQPRNYIKIILGYIFGGFGSLLRPLGDPHPSAANLVLAVILLVVIAIQATFNAWQGIYLLLTCKCNPFIGVAVSYRTPTLRIPASDLVFGDIVHIALGNKVPADLRLIQTSSDLKFDRSVLTGESNAIPASVEATNPNFMESRNMALQGTLCVNGSGKGVCVGLGDFTVFGRIAREAASERSVRTPLEAEILRIVFAIAGMALSVAVFIVILWAAWLRRDHPEFIPVPVLLIDCVSVAVVFIPGCNRGFAYMCYTLLDRGASHLSAAFMAFGPNAVSRSAGAMRKANVLCKSLSTVESLGAVNVIASDKTGTLTQNKMSVSDAVSAQARYSSGDVYDIIRQRKPDMHALSALVTIAALCNDARFDAGCTAGKILPEDRKVNGDATDAGLLKFADDLSPVDETMDLWKEVAKVTFDSKNKFAIKLFRLRSNGLPAVSADQLQTSDHLLLAPDVLFRRCNKYLDAEGRIKELHPEKLGSLQAERNELAGSGKRVLLLAQKVIPSCDVNNSLLEDAGRAEDYLMSLNTDLVIIGLLALVDPPRPDSAETVRLSRRAGVRFAMVTGDFPLTAIAIAREVGIITTRAEDTKGIQDLSGDKAGSRSTIATSASDARPTSLVLSGSDMMLMNDQQWELALQFEEIVFARVTPQQKLQIVRAFQKQGCTVAVTGDGVNDAPALKQADVGVAVASASEVAMEAADLILLSNFSAIITGIEYGRLCFENLRKSIVYLLPAGGFAELMPVLLNVIFGIHDFLRSPSLPQVLSNIQMILICVATDILPALSMVYEKPEADLLTRKPRDRKKDRLVDWKLIWHVCFIGILESLTAMTAAFYFGFQKNGVPFSALWLKYGNYDGDPDLILELTNRAQSIYFFNLVLMQWFNLLASRTRRLSLFQQNPLGGPKTRNYFIFPAMLAALGFACFFSYVPWFQKVFLTRGIRAEYFFLPMAYGVGILFIDESRKWVNRQYPRGFLARIAW</sequence>
<feature type="transmembrane region" description="Helical" evidence="9">
    <location>
        <begin position="1056"/>
        <end position="1072"/>
    </location>
</feature>
<keyword evidence="6" id="KW-1278">Translocase</keyword>
<comment type="caution">
    <text evidence="11">The sequence shown here is derived from an EMBL/GenBank/DDBJ whole genome shotgun (WGS) entry which is preliminary data.</text>
</comment>
<dbReference type="GO" id="GO:1902600">
    <property type="term" value="P:proton transmembrane transport"/>
    <property type="evidence" value="ECO:0007669"/>
    <property type="project" value="TreeGrafter"/>
</dbReference>
<comment type="subcellular location">
    <subcellularLocation>
        <location evidence="1">Cell membrane</location>
        <topology evidence="1">Multi-pass membrane protein</topology>
    </subcellularLocation>
</comment>
<feature type="transmembrane region" description="Helical" evidence="9">
    <location>
        <begin position="153"/>
        <end position="175"/>
    </location>
</feature>
<dbReference type="Proteomes" id="UP000807025">
    <property type="component" value="Unassembled WGS sequence"/>
</dbReference>
<dbReference type="InterPro" id="IPR023298">
    <property type="entry name" value="ATPase_P-typ_TM_dom_sf"/>
</dbReference>
<feature type="transmembrane region" description="Helical" evidence="9">
    <location>
        <begin position="928"/>
        <end position="952"/>
    </location>
</feature>
<dbReference type="InterPro" id="IPR044492">
    <property type="entry name" value="P_typ_ATPase_HD_dom"/>
</dbReference>
<dbReference type="GO" id="GO:0016887">
    <property type="term" value="F:ATP hydrolysis activity"/>
    <property type="evidence" value="ECO:0007669"/>
    <property type="project" value="InterPro"/>
</dbReference>
<dbReference type="EMBL" id="MU154773">
    <property type="protein sequence ID" value="KAF9487492.1"/>
    <property type="molecule type" value="Genomic_DNA"/>
</dbReference>
<dbReference type="SUPFAM" id="SSF81665">
    <property type="entry name" value="Calcium ATPase, transmembrane domain M"/>
    <property type="match status" value="1"/>
</dbReference>
<dbReference type="SUPFAM" id="SSF81653">
    <property type="entry name" value="Calcium ATPase, transduction domain A"/>
    <property type="match status" value="1"/>
</dbReference>
<dbReference type="InterPro" id="IPR004014">
    <property type="entry name" value="ATPase_P-typ_cation-transptr_N"/>
</dbReference>
<protein>
    <submittedName>
        <fullName evidence="11">P-type ATPase-like protein</fullName>
    </submittedName>
</protein>
<dbReference type="GO" id="GO:0005391">
    <property type="term" value="F:P-type sodium:potassium-exchanging transporter activity"/>
    <property type="evidence" value="ECO:0007669"/>
    <property type="project" value="TreeGrafter"/>
</dbReference>
<feature type="transmembrane region" description="Helical" evidence="9">
    <location>
        <begin position="1023"/>
        <end position="1044"/>
    </location>
</feature>
<dbReference type="SMART" id="SM00831">
    <property type="entry name" value="Cation_ATPase_N"/>
    <property type="match status" value="1"/>
</dbReference>
<evidence type="ECO:0000256" key="4">
    <source>
        <dbReference type="ARBA" id="ARBA00022741"/>
    </source>
</evidence>
<keyword evidence="4" id="KW-0547">Nucleotide-binding</keyword>
<evidence type="ECO:0000259" key="10">
    <source>
        <dbReference type="SMART" id="SM00831"/>
    </source>
</evidence>
<keyword evidence="7 9" id="KW-1133">Transmembrane helix</keyword>
<gene>
    <name evidence="11" type="ORF">BDN71DRAFT_1545644</name>
</gene>
<dbReference type="OrthoDB" id="158672at2759"/>
<dbReference type="SFLD" id="SFLDF00027">
    <property type="entry name" value="p-type_atpase"/>
    <property type="match status" value="1"/>
</dbReference>
<dbReference type="InterPro" id="IPR001757">
    <property type="entry name" value="P_typ_ATPase"/>
</dbReference>
<evidence type="ECO:0000313" key="11">
    <source>
        <dbReference type="EMBL" id="KAF9487492.1"/>
    </source>
</evidence>
<dbReference type="InterPro" id="IPR006068">
    <property type="entry name" value="ATPase_P-typ_cation-transptr_C"/>
</dbReference>
<evidence type="ECO:0000256" key="5">
    <source>
        <dbReference type="ARBA" id="ARBA00022840"/>
    </source>
</evidence>
<dbReference type="InterPro" id="IPR008250">
    <property type="entry name" value="ATPase_P-typ_transduc_dom_A_sf"/>
</dbReference>
<evidence type="ECO:0000256" key="7">
    <source>
        <dbReference type="ARBA" id="ARBA00022989"/>
    </source>
</evidence>
<dbReference type="AlphaFoldDB" id="A0A9P6D1I5"/>
<evidence type="ECO:0000256" key="8">
    <source>
        <dbReference type="ARBA" id="ARBA00023136"/>
    </source>
</evidence>
<reference evidence="11" key="1">
    <citation type="submission" date="2020-11" db="EMBL/GenBank/DDBJ databases">
        <authorList>
            <consortium name="DOE Joint Genome Institute"/>
            <person name="Ahrendt S."/>
            <person name="Riley R."/>
            <person name="Andreopoulos W."/>
            <person name="Labutti K."/>
            <person name="Pangilinan J."/>
            <person name="Ruiz-Duenas F.J."/>
            <person name="Barrasa J.M."/>
            <person name="Sanchez-Garcia M."/>
            <person name="Camarero S."/>
            <person name="Miyauchi S."/>
            <person name="Serrano A."/>
            <person name="Linde D."/>
            <person name="Babiker R."/>
            <person name="Drula E."/>
            <person name="Ayuso-Fernandez I."/>
            <person name="Pacheco R."/>
            <person name="Padilla G."/>
            <person name="Ferreira P."/>
            <person name="Barriuso J."/>
            <person name="Kellner H."/>
            <person name="Castanera R."/>
            <person name="Alfaro M."/>
            <person name="Ramirez L."/>
            <person name="Pisabarro A.G."/>
            <person name="Kuo A."/>
            <person name="Tritt A."/>
            <person name="Lipzen A."/>
            <person name="He G."/>
            <person name="Yan M."/>
            <person name="Ng V."/>
            <person name="Cullen D."/>
            <person name="Martin F."/>
            <person name="Rosso M.-N."/>
            <person name="Henrissat B."/>
            <person name="Hibbett D."/>
            <person name="Martinez A.T."/>
            <person name="Grigoriev I.V."/>
        </authorList>
    </citation>
    <scope>NUCLEOTIDE SEQUENCE</scope>
    <source>
        <strain evidence="11">ATCC 90797</strain>
    </source>
</reference>
<dbReference type="Pfam" id="PF00689">
    <property type="entry name" value="Cation_ATPase_C"/>
    <property type="match status" value="1"/>
</dbReference>
<evidence type="ECO:0000256" key="2">
    <source>
        <dbReference type="ARBA" id="ARBA00022475"/>
    </source>
</evidence>
<feature type="transmembrane region" description="Helical" evidence="9">
    <location>
        <begin position="845"/>
        <end position="868"/>
    </location>
</feature>
<dbReference type="GO" id="GO:0005886">
    <property type="term" value="C:plasma membrane"/>
    <property type="evidence" value="ECO:0007669"/>
    <property type="project" value="UniProtKB-SubCell"/>
</dbReference>
<dbReference type="GO" id="GO:0036376">
    <property type="term" value="P:sodium ion export across plasma membrane"/>
    <property type="evidence" value="ECO:0007669"/>
    <property type="project" value="TreeGrafter"/>
</dbReference>
<evidence type="ECO:0000256" key="6">
    <source>
        <dbReference type="ARBA" id="ARBA00022967"/>
    </source>
</evidence>
<name>A0A9P6D1I5_PLEER</name>
<keyword evidence="3 9" id="KW-0812">Transmembrane</keyword>
<dbReference type="PRINTS" id="PR00119">
    <property type="entry name" value="CATATPASE"/>
</dbReference>
<accession>A0A9P6D1I5</accession>
<dbReference type="GO" id="GO:1990573">
    <property type="term" value="P:potassium ion import across plasma membrane"/>
    <property type="evidence" value="ECO:0007669"/>
    <property type="project" value="TreeGrafter"/>
</dbReference>
<dbReference type="InterPro" id="IPR023299">
    <property type="entry name" value="ATPase_P-typ_cyto_dom_N"/>
</dbReference>